<evidence type="ECO:0000313" key="1">
    <source>
        <dbReference type="EMBL" id="RKF31031.1"/>
    </source>
</evidence>
<name>A0A420FDW8_9SPHI</name>
<protein>
    <submittedName>
        <fullName evidence="1">Uncharacterized protein</fullName>
    </submittedName>
</protein>
<comment type="caution">
    <text evidence="1">The sequence shown here is derived from an EMBL/GenBank/DDBJ whole genome shotgun (WGS) entry which is preliminary data.</text>
</comment>
<accession>A0A420FDW8</accession>
<dbReference type="AlphaFoldDB" id="A0A420FDW8"/>
<dbReference type="GeneID" id="88832435"/>
<dbReference type="Proteomes" id="UP000286402">
    <property type="component" value="Unassembled WGS sequence"/>
</dbReference>
<evidence type="ECO:0000313" key="2">
    <source>
        <dbReference type="Proteomes" id="UP000286402"/>
    </source>
</evidence>
<proteinExistence type="predicted"/>
<dbReference type="RefSeq" id="WP_120336459.1">
    <property type="nucleotide sequence ID" value="NZ_CP070350.1"/>
</dbReference>
<dbReference type="EMBL" id="MCAQ01000029">
    <property type="protein sequence ID" value="RKF31031.1"/>
    <property type="molecule type" value="Genomic_DNA"/>
</dbReference>
<organism evidence="1 2">
    <name type="scientific">Sphingobacterium siyangense</name>
    <dbReference type="NCBI Taxonomy" id="459529"/>
    <lineage>
        <taxon>Bacteria</taxon>
        <taxon>Pseudomonadati</taxon>
        <taxon>Bacteroidota</taxon>
        <taxon>Sphingobacteriia</taxon>
        <taxon>Sphingobacteriales</taxon>
        <taxon>Sphingobacteriaceae</taxon>
        <taxon>Sphingobacterium</taxon>
    </lineage>
</organism>
<sequence>MNFDIIKCEDLQQAIHIPNTTEDHKEETWFVKFGEEIIGVGLFSKHSGRCVLAIVGDAYDDKKIIGDINSHDKIIIEGLSIAFEGYLRSILGDVVIGEKKVDDK</sequence>
<keyword evidence="2" id="KW-1185">Reference proteome</keyword>
<gene>
    <name evidence="1" type="ORF">BCY89_19120</name>
</gene>
<reference evidence="1 2" key="1">
    <citation type="submission" date="2016-07" db="EMBL/GenBank/DDBJ databases">
        <title>Genome analysis of Sphingobacterium siyangense T12B17.</title>
        <authorList>
            <person name="Xu D."/>
            <person name="Su Y."/>
            <person name="Zheng S."/>
        </authorList>
    </citation>
    <scope>NUCLEOTIDE SEQUENCE [LARGE SCALE GENOMIC DNA]</scope>
    <source>
        <strain evidence="1 2">T12B17</strain>
    </source>
</reference>